<reference evidence="2" key="1">
    <citation type="journal article" date="2017" name="Plant J.">
        <title>The pomegranate (Punica granatum L.) genome and the genomics of punicalagin biosynthesis.</title>
        <authorList>
            <person name="Qin G."/>
            <person name="Xu C."/>
            <person name="Ming R."/>
            <person name="Tang H."/>
            <person name="Guyot R."/>
            <person name="Kramer E.M."/>
            <person name="Hu Y."/>
            <person name="Yi X."/>
            <person name="Qi Y."/>
            <person name="Xu X."/>
            <person name="Gao Z."/>
            <person name="Pan H."/>
            <person name="Jian J."/>
            <person name="Tian Y."/>
            <person name="Yue Z."/>
            <person name="Xu Y."/>
        </authorList>
    </citation>
    <scope>NUCLEOTIDE SEQUENCE [LARGE SCALE GENOMIC DNA]</scope>
    <source>
        <strain evidence="2">cv. Dabenzi</strain>
    </source>
</reference>
<organism evidence="1 2">
    <name type="scientific">Punica granatum</name>
    <name type="common">Pomegranate</name>
    <dbReference type="NCBI Taxonomy" id="22663"/>
    <lineage>
        <taxon>Eukaryota</taxon>
        <taxon>Viridiplantae</taxon>
        <taxon>Streptophyta</taxon>
        <taxon>Embryophyta</taxon>
        <taxon>Tracheophyta</taxon>
        <taxon>Spermatophyta</taxon>
        <taxon>Magnoliopsida</taxon>
        <taxon>eudicotyledons</taxon>
        <taxon>Gunneridae</taxon>
        <taxon>Pentapetalae</taxon>
        <taxon>rosids</taxon>
        <taxon>malvids</taxon>
        <taxon>Myrtales</taxon>
        <taxon>Lythraceae</taxon>
        <taxon>Punica</taxon>
    </lineage>
</organism>
<gene>
    <name evidence="1" type="ORF">CDL15_Pgr020066</name>
</gene>
<dbReference type="Proteomes" id="UP000197138">
    <property type="component" value="Unassembled WGS sequence"/>
</dbReference>
<dbReference type="EMBL" id="MTKT01006319">
    <property type="protein sequence ID" value="OWM62772.1"/>
    <property type="molecule type" value="Genomic_DNA"/>
</dbReference>
<comment type="caution">
    <text evidence="1">The sequence shown here is derived from an EMBL/GenBank/DDBJ whole genome shotgun (WGS) entry which is preliminary data.</text>
</comment>
<protein>
    <submittedName>
        <fullName evidence="1">Uncharacterized protein</fullName>
    </submittedName>
</protein>
<evidence type="ECO:0000313" key="1">
    <source>
        <dbReference type="EMBL" id="OWM62772.1"/>
    </source>
</evidence>
<dbReference type="AlphaFoldDB" id="A0A218VS89"/>
<evidence type="ECO:0000313" key="2">
    <source>
        <dbReference type="Proteomes" id="UP000197138"/>
    </source>
</evidence>
<accession>A0A218VS89</accession>
<sequence length="59" mass="6696">MAAETILKSNLTSLSAIQCSWLYKIAILPQERLTSSFEKPLVIHQFVFDLIMSNIRTPS</sequence>
<proteinExistence type="predicted"/>
<name>A0A218VS89_PUNGR</name>